<dbReference type="InterPro" id="IPR029063">
    <property type="entry name" value="SAM-dependent_MTases_sf"/>
</dbReference>
<feature type="domain" description="Methyltransferase" evidence="4">
    <location>
        <begin position="56"/>
        <end position="149"/>
    </location>
</feature>
<gene>
    <name evidence="5" type="ORF">B1812_06500</name>
</gene>
<dbReference type="OrthoDB" id="9777638at2"/>
<evidence type="ECO:0000313" key="5">
    <source>
        <dbReference type="EMBL" id="ARN83443.1"/>
    </source>
</evidence>
<dbReference type="GO" id="GO:0008168">
    <property type="term" value="F:methyltransferase activity"/>
    <property type="evidence" value="ECO:0007669"/>
    <property type="project" value="UniProtKB-KW"/>
</dbReference>
<dbReference type="SUPFAM" id="SSF53335">
    <property type="entry name" value="S-adenosyl-L-methionine-dependent methyltransferases"/>
    <property type="match status" value="1"/>
</dbReference>
<dbReference type="GO" id="GO:0032259">
    <property type="term" value="P:methylation"/>
    <property type="evidence" value="ECO:0007669"/>
    <property type="project" value="UniProtKB-KW"/>
</dbReference>
<name>A0A1W6N0U9_9HYPH</name>
<evidence type="ECO:0000259" key="4">
    <source>
        <dbReference type="Pfam" id="PF13649"/>
    </source>
</evidence>
<dbReference type="CDD" id="cd02440">
    <property type="entry name" value="AdoMet_MTases"/>
    <property type="match status" value="1"/>
</dbReference>
<dbReference type="STRING" id="655015.B1812_06500"/>
<dbReference type="Pfam" id="PF13649">
    <property type="entry name" value="Methyltransf_25"/>
    <property type="match status" value="1"/>
</dbReference>
<keyword evidence="2" id="KW-0808">Transferase</keyword>
<keyword evidence="6" id="KW-1185">Reference proteome</keyword>
<dbReference type="AlphaFoldDB" id="A0A1W6N0U9"/>
<keyword evidence="3" id="KW-0949">S-adenosyl-L-methionine</keyword>
<dbReference type="PANTHER" id="PTHR43464">
    <property type="entry name" value="METHYLTRANSFERASE"/>
    <property type="match status" value="1"/>
</dbReference>
<evidence type="ECO:0000313" key="6">
    <source>
        <dbReference type="Proteomes" id="UP000193978"/>
    </source>
</evidence>
<evidence type="ECO:0000256" key="3">
    <source>
        <dbReference type="ARBA" id="ARBA00022691"/>
    </source>
</evidence>
<keyword evidence="1" id="KW-0489">Methyltransferase</keyword>
<dbReference type="EMBL" id="CP019948">
    <property type="protein sequence ID" value="ARN83443.1"/>
    <property type="molecule type" value="Genomic_DNA"/>
</dbReference>
<dbReference type="PANTHER" id="PTHR43464:SF19">
    <property type="entry name" value="UBIQUINONE BIOSYNTHESIS O-METHYLTRANSFERASE, MITOCHONDRIAL"/>
    <property type="match status" value="1"/>
</dbReference>
<dbReference type="KEGG" id="mbry:B1812_06500"/>
<evidence type="ECO:0000256" key="2">
    <source>
        <dbReference type="ARBA" id="ARBA00022679"/>
    </source>
</evidence>
<reference evidence="5 6" key="1">
    <citation type="submission" date="2017-02" db="EMBL/GenBank/DDBJ databases">
        <authorList>
            <person name="Peterson S.W."/>
        </authorList>
    </citation>
    <scope>NUCLEOTIDE SEQUENCE [LARGE SCALE GENOMIC DNA]</scope>
    <source>
        <strain evidence="5 6">S285</strain>
    </source>
</reference>
<protein>
    <recommendedName>
        <fullName evidence="4">Methyltransferase domain-containing protein</fullName>
    </recommendedName>
</protein>
<organism evidence="5 6">
    <name type="scientific">Methylocystis bryophila</name>
    <dbReference type="NCBI Taxonomy" id="655015"/>
    <lineage>
        <taxon>Bacteria</taxon>
        <taxon>Pseudomonadati</taxon>
        <taxon>Pseudomonadota</taxon>
        <taxon>Alphaproteobacteria</taxon>
        <taxon>Hyphomicrobiales</taxon>
        <taxon>Methylocystaceae</taxon>
        <taxon>Methylocystis</taxon>
    </lineage>
</organism>
<accession>A0A1W6N0U9</accession>
<proteinExistence type="predicted"/>
<dbReference type="Gene3D" id="3.40.50.150">
    <property type="entry name" value="Vaccinia Virus protein VP39"/>
    <property type="match status" value="1"/>
</dbReference>
<dbReference type="Proteomes" id="UP000193978">
    <property type="component" value="Chromosome"/>
</dbReference>
<sequence length="283" mass="30883">MRLGRFLDANQQQAEIWNGEGGRAWVEGRALLDRMYQPVLDSILAACPPTVGDRLLDVGCGAGAVTIAYARHLDSGPACVGIDLSSRMIEAARARCEREKANASFIQGDAQVYPFEEASFDLLVSRFGVMFFDDPVRAFANLRSAAKPNAKACFAVWRGPADNAFMREAELAAAPFLPEAPAPNPNAPGRFALSKRERIEAVLSGSGWGRIEILSVDIPCSFPLCDLDYMFTSFGAIGAAFRQLDKDSQAQLIEKVRPVFSKHIVGEEVRFTAGCWIILAHKV</sequence>
<evidence type="ECO:0000256" key="1">
    <source>
        <dbReference type="ARBA" id="ARBA00022603"/>
    </source>
</evidence>
<dbReference type="InterPro" id="IPR041698">
    <property type="entry name" value="Methyltransf_25"/>
</dbReference>